<reference evidence="4" key="1">
    <citation type="journal article" date="2019" name="Mol. Biol. Evol.">
        <title>Blast fungal genomes show frequent chromosomal changes, gene gains and losses, and effector gene turnover.</title>
        <authorList>
            <person name="Gomez Luciano L.B."/>
            <person name="Jason Tsai I."/>
            <person name="Chuma I."/>
            <person name="Tosa Y."/>
            <person name="Chen Y.H."/>
            <person name="Li J.Y."/>
            <person name="Li M.Y."/>
            <person name="Jade Lu M.Y."/>
            <person name="Nakayashiki H."/>
            <person name="Li W.H."/>
        </authorList>
    </citation>
    <scope>NUCLEOTIDE SEQUENCE</scope>
    <source>
        <strain evidence="4">NI907</strain>
    </source>
</reference>
<evidence type="ECO:0000259" key="2">
    <source>
        <dbReference type="Pfam" id="PF12735"/>
    </source>
</evidence>
<dbReference type="PANTHER" id="PTHR28159">
    <property type="entry name" value="TRAFFICKING PROTEIN PARTICLE COMPLEX II-SPECIFIC SUBUNIT 65"/>
    <property type="match status" value="1"/>
</dbReference>
<dbReference type="AlphaFoldDB" id="A0A6P8BDW8"/>
<reference evidence="4" key="3">
    <citation type="submission" date="2025-08" db="UniProtKB">
        <authorList>
            <consortium name="RefSeq"/>
        </authorList>
    </citation>
    <scope>IDENTIFICATION</scope>
    <source>
        <strain evidence="4">NI907</strain>
    </source>
</reference>
<sequence>MADREDEDSSNIDSEFIEASQLTYAVPLSSSPDLAEVLKQSSSKSSTSSPFNSLEQRAFLFFDESIHVYLILRTPRRDEEYLRPLLARISLSLEAYVVNSNALGRDHSPPASEVIFSDDAVERSLEAGKVDNATESEQSDNLPVILHDDTDGEDKERYSFAIWKVPVLISRPRIRLQSPTVVFAAAAHLRAPVTPDENSGDVDDSDGGIVRNGYLESRAPVGLNLLEPFAHDPALHGFKPRLSAQRVSLVVPVTQSKDFRRPIRGLQNLSFDVVAAVHTRVKFARPNAQPASSTVIAMLELDFTPYFECETVLTNISLSLPSGVVTDMNSDAGLKLPLSCVAHDHVTFLYRLAPTEHEQLLEGAPVAVTVPGTPRASMAPAARDLDISIEVKALVRPGECTPRLKMAWSTPVDFTPPVNPGFGASSMAPPLQRAHRPSQLSIDGAASMVNPAVARPDSLPGLEAATQRNVETTIPDFGITITFSGPEKPARVGEEFCWSVFVVNRSGTSALPISNAPPVSRKLALRVIPKRRRTNDVRVVRPPTRRQPPAAAAKGKKDPVAREQQLIADAVIDENVVHAMHRSSLVEGYDVLCLSADARVGPLAPGACHVVDLRFVALRAGTLTIEAVRVVDMVSQEHVDVRELPTIHVEPELTES</sequence>
<proteinExistence type="predicted"/>
<evidence type="ECO:0000256" key="1">
    <source>
        <dbReference type="SAM" id="MobiDB-lite"/>
    </source>
</evidence>
<name>A0A6P8BDW8_PYRGI</name>
<organism evidence="3 4">
    <name type="scientific">Pyricularia grisea</name>
    <name type="common">Crabgrass-specific blast fungus</name>
    <name type="synonym">Magnaporthe grisea</name>
    <dbReference type="NCBI Taxonomy" id="148305"/>
    <lineage>
        <taxon>Eukaryota</taxon>
        <taxon>Fungi</taxon>
        <taxon>Dikarya</taxon>
        <taxon>Ascomycota</taxon>
        <taxon>Pezizomycotina</taxon>
        <taxon>Sordariomycetes</taxon>
        <taxon>Sordariomycetidae</taxon>
        <taxon>Magnaporthales</taxon>
        <taxon>Pyriculariaceae</taxon>
        <taxon>Pyricularia</taxon>
    </lineage>
</organism>
<gene>
    <name evidence="4" type="ORF">PgNI_04808</name>
</gene>
<reference evidence="4" key="2">
    <citation type="submission" date="2019-10" db="EMBL/GenBank/DDBJ databases">
        <authorList>
            <consortium name="NCBI Genome Project"/>
        </authorList>
    </citation>
    <scope>NUCLEOTIDE SEQUENCE</scope>
    <source>
        <strain evidence="4">NI907</strain>
    </source>
</reference>
<evidence type="ECO:0000313" key="4">
    <source>
        <dbReference type="RefSeq" id="XP_030985301.1"/>
    </source>
</evidence>
<dbReference type="Pfam" id="PF12735">
    <property type="entry name" value="IgD3_Trs65"/>
    <property type="match status" value="1"/>
</dbReference>
<dbReference type="PANTHER" id="PTHR28159:SF1">
    <property type="entry name" value="TRAFFICKING PROTEIN PARTICLE COMPLEX II-SPECIFIC SUBUNIT 65"/>
    <property type="match status" value="1"/>
</dbReference>
<accession>A0A6P8BDW8</accession>
<keyword evidence="3" id="KW-1185">Reference proteome</keyword>
<protein>
    <recommendedName>
        <fullName evidence="2">Trafficking protein particle complex II-specific subunit 65 IgD3 domain-containing protein</fullName>
    </recommendedName>
</protein>
<dbReference type="InterPro" id="IPR055420">
    <property type="entry name" value="IgD3_Trs65"/>
</dbReference>
<dbReference type="Proteomes" id="UP000515153">
    <property type="component" value="Unplaced"/>
</dbReference>
<dbReference type="InterPro" id="IPR024662">
    <property type="entry name" value="Trs65"/>
</dbReference>
<dbReference type="KEGG" id="pgri:PgNI_04808"/>
<dbReference type="GO" id="GO:1990071">
    <property type="term" value="C:TRAPPII protein complex"/>
    <property type="evidence" value="ECO:0007669"/>
    <property type="project" value="InterPro"/>
</dbReference>
<dbReference type="GO" id="GO:0005802">
    <property type="term" value="C:trans-Golgi network"/>
    <property type="evidence" value="ECO:0007669"/>
    <property type="project" value="TreeGrafter"/>
</dbReference>
<dbReference type="OrthoDB" id="5345392at2759"/>
<dbReference type="RefSeq" id="XP_030985301.1">
    <property type="nucleotide sequence ID" value="XM_031124851.1"/>
</dbReference>
<dbReference type="GeneID" id="41959760"/>
<feature type="region of interest" description="Disordered" evidence="1">
    <location>
        <begin position="540"/>
        <end position="559"/>
    </location>
</feature>
<evidence type="ECO:0000313" key="3">
    <source>
        <dbReference type="Proteomes" id="UP000515153"/>
    </source>
</evidence>
<dbReference type="GO" id="GO:0006891">
    <property type="term" value="P:intra-Golgi vesicle-mediated transport"/>
    <property type="evidence" value="ECO:0007669"/>
    <property type="project" value="InterPro"/>
</dbReference>
<feature type="domain" description="Trafficking protein particle complex II-specific subunit 65 IgD3" evidence="2">
    <location>
        <begin position="455"/>
        <end position="649"/>
    </location>
</feature>